<feature type="signal peptide" evidence="1">
    <location>
        <begin position="1"/>
        <end position="21"/>
    </location>
</feature>
<accession>A0AAU8AEX0</accession>
<organism evidence="2">
    <name type="scientific">Alloyangia sp. H15</name>
    <dbReference type="NCBI Taxonomy" id="3029062"/>
    <lineage>
        <taxon>Bacteria</taxon>
        <taxon>Pseudomonadati</taxon>
        <taxon>Pseudomonadota</taxon>
        <taxon>Alphaproteobacteria</taxon>
        <taxon>Rhodobacterales</taxon>
        <taxon>Roseobacteraceae</taxon>
        <taxon>Alloyangia</taxon>
    </lineage>
</organism>
<keyword evidence="1" id="KW-0732">Signal</keyword>
<sequence length="170" mass="17892">MRPIARAAALLSCLLAAPVSADQHVVATAPAQSLAAKAMVPAQSVSASAVGFLCLLRVTNSQSWVPPVVFIAYDPENGRVVISDPIALFHNGGLPVLGKLAMDSKARLSFTWDYPVGMNAQQTRKMLYRAGIDKATGRVTVTAIPAGFDAIFQADGQCEVQSLNELAAEP</sequence>
<protein>
    <submittedName>
        <fullName evidence="2">Uncharacterized protein</fullName>
    </submittedName>
</protein>
<reference evidence="2" key="1">
    <citation type="submission" date="2023-02" db="EMBL/GenBank/DDBJ databases">
        <title>Description and genomic characterization of Salipiger bruguierae sp. nov., isolated from the sediment of mangrove plant Bruguiera sexangula.</title>
        <authorList>
            <person name="Long M."/>
        </authorList>
    </citation>
    <scope>NUCLEOTIDE SEQUENCE</scope>
    <source>
        <strain evidence="2">H15</strain>
    </source>
</reference>
<feature type="chain" id="PRO_5043761899" evidence="1">
    <location>
        <begin position="22"/>
        <end position="170"/>
    </location>
</feature>
<proteinExistence type="predicted"/>
<evidence type="ECO:0000256" key="1">
    <source>
        <dbReference type="SAM" id="SignalP"/>
    </source>
</evidence>
<dbReference type="EMBL" id="CP123384">
    <property type="protein sequence ID" value="XCC93289.1"/>
    <property type="molecule type" value="Genomic_DNA"/>
</dbReference>
<dbReference type="AlphaFoldDB" id="A0AAU8AEX0"/>
<evidence type="ECO:0000313" key="2">
    <source>
        <dbReference type="EMBL" id="XCC93289.1"/>
    </source>
</evidence>
<dbReference type="RefSeq" id="WP_353472112.1">
    <property type="nucleotide sequence ID" value="NZ_CP123384.1"/>
</dbReference>
<name>A0AAU8AEX0_9RHOB</name>
<gene>
    <name evidence="2" type="ORF">PVT71_12495</name>
</gene>